<gene>
    <name evidence="1" type="ORF">S01H4_61571</name>
</gene>
<name>X1CU25_9ZZZZ</name>
<organism evidence="1">
    <name type="scientific">marine sediment metagenome</name>
    <dbReference type="NCBI Taxonomy" id="412755"/>
    <lineage>
        <taxon>unclassified sequences</taxon>
        <taxon>metagenomes</taxon>
        <taxon>ecological metagenomes</taxon>
    </lineage>
</organism>
<dbReference type="AlphaFoldDB" id="X1CU25"/>
<protein>
    <submittedName>
        <fullName evidence="1">Uncharacterized protein</fullName>
    </submittedName>
</protein>
<evidence type="ECO:0000313" key="1">
    <source>
        <dbReference type="EMBL" id="GAH11966.1"/>
    </source>
</evidence>
<reference evidence="1" key="1">
    <citation type="journal article" date="2014" name="Front. Microbiol.">
        <title>High frequency of phylogenetically diverse reductive dehalogenase-homologous genes in deep subseafloor sedimentary metagenomes.</title>
        <authorList>
            <person name="Kawai M."/>
            <person name="Futagami T."/>
            <person name="Toyoda A."/>
            <person name="Takaki Y."/>
            <person name="Nishi S."/>
            <person name="Hori S."/>
            <person name="Arai W."/>
            <person name="Tsubouchi T."/>
            <person name="Morono Y."/>
            <person name="Uchiyama I."/>
            <person name="Ito T."/>
            <person name="Fujiyama A."/>
            <person name="Inagaki F."/>
            <person name="Takami H."/>
        </authorList>
    </citation>
    <scope>NUCLEOTIDE SEQUENCE</scope>
    <source>
        <strain evidence="1">Expedition CK06-06</strain>
    </source>
</reference>
<proteinExistence type="predicted"/>
<accession>X1CU25</accession>
<sequence>DSGYEGAGGGGQYLQYGKHFKDDFCDATLKPEWNKHNTDANRTITPNPSPDCTVTIAIDGVDGRWWCDEQNEAPKMFMPLGCIGPCRITTKLNSFARVPPGNIKCSAAGIFIGTDPIGLADDLVYLWQRYRYDAGGQADVYHGLRVEGSCDSYTRIDGNVPIWLRIIID</sequence>
<comment type="caution">
    <text evidence="1">The sequence shown here is derived from an EMBL/GenBank/DDBJ whole genome shotgun (WGS) entry which is preliminary data.</text>
</comment>
<dbReference type="EMBL" id="BART01036535">
    <property type="protein sequence ID" value="GAH11966.1"/>
    <property type="molecule type" value="Genomic_DNA"/>
</dbReference>
<feature type="non-terminal residue" evidence="1">
    <location>
        <position position="169"/>
    </location>
</feature>
<feature type="non-terminal residue" evidence="1">
    <location>
        <position position="1"/>
    </location>
</feature>